<dbReference type="EC" id="3.1.26.4" evidence="3"/>
<name>A0A8H7WB77_9HELO</name>
<keyword evidence="4" id="KW-0540">Nuclease</keyword>
<dbReference type="PANTHER" id="PTHR10642">
    <property type="entry name" value="RIBONUCLEASE H1"/>
    <property type="match status" value="1"/>
</dbReference>
<evidence type="ECO:0000313" key="9">
    <source>
        <dbReference type="EMBL" id="KAG4419999.1"/>
    </source>
</evidence>
<evidence type="ECO:0000256" key="4">
    <source>
        <dbReference type="ARBA" id="ARBA00022722"/>
    </source>
</evidence>
<keyword evidence="6" id="KW-0255">Endonuclease</keyword>
<evidence type="ECO:0000256" key="6">
    <source>
        <dbReference type="ARBA" id="ARBA00022759"/>
    </source>
</evidence>
<dbReference type="PROSITE" id="PS50879">
    <property type="entry name" value="RNASE_H_1"/>
    <property type="match status" value="1"/>
</dbReference>
<evidence type="ECO:0000256" key="7">
    <source>
        <dbReference type="ARBA" id="ARBA00022801"/>
    </source>
</evidence>
<dbReference type="Gene3D" id="3.30.420.10">
    <property type="entry name" value="Ribonuclease H-like superfamily/Ribonuclease H"/>
    <property type="match status" value="1"/>
</dbReference>
<evidence type="ECO:0000256" key="5">
    <source>
        <dbReference type="ARBA" id="ARBA00022723"/>
    </source>
</evidence>
<evidence type="ECO:0000256" key="1">
    <source>
        <dbReference type="ARBA" id="ARBA00000077"/>
    </source>
</evidence>
<evidence type="ECO:0000313" key="10">
    <source>
        <dbReference type="Proteomes" id="UP000664132"/>
    </source>
</evidence>
<dbReference type="InterPro" id="IPR002156">
    <property type="entry name" value="RNaseH_domain"/>
</dbReference>
<protein>
    <recommendedName>
        <fullName evidence="3">ribonuclease H</fullName>
        <ecNumber evidence="3">3.1.26.4</ecNumber>
    </recommendedName>
</protein>
<dbReference type="OrthoDB" id="245563at2759"/>
<organism evidence="9 10">
    <name type="scientific">Cadophora malorum</name>
    <dbReference type="NCBI Taxonomy" id="108018"/>
    <lineage>
        <taxon>Eukaryota</taxon>
        <taxon>Fungi</taxon>
        <taxon>Dikarya</taxon>
        <taxon>Ascomycota</taxon>
        <taxon>Pezizomycotina</taxon>
        <taxon>Leotiomycetes</taxon>
        <taxon>Helotiales</taxon>
        <taxon>Ploettnerulaceae</taxon>
        <taxon>Cadophora</taxon>
    </lineage>
</organism>
<sequence>MVYTMKIYIDGGCRSNGQPGAIGNYGGQQAWTRYLPDNPTSTNQRAEITAVIIALEQALEKYYALDGNPYLDVKIYTDSKYVIGCMTEWIHKWLRNDWTNAAGYEVANRNLIQEASDSDDRLREEGDVSYICIPRGDNQDADDACNEMMDQGY</sequence>
<keyword evidence="10" id="KW-1185">Reference proteome</keyword>
<comment type="caution">
    <text evidence="9">The sequence shown here is derived from an EMBL/GenBank/DDBJ whole genome shotgun (WGS) entry which is preliminary data.</text>
</comment>
<evidence type="ECO:0000259" key="8">
    <source>
        <dbReference type="PROSITE" id="PS50879"/>
    </source>
</evidence>
<dbReference type="AlphaFoldDB" id="A0A8H7WB77"/>
<proteinExistence type="inferred from homology"/>
<dbReference type="GO" id="GO:0046872">
    <property type="term" value="F:metal ion binding"/>
    <property type="evidence" value="ECO:0007669"/>
    <property type="project" value="UniProtKB-KW"/>
</dbReference>
<reference evidence="9" key="1">
    <citation type="submission" date="2021-02" db="EMBL/GenBank/DDBJ databases">
        <title>Genome sequence Cadophora malorum strain M34.</title>
        <authorList>
            <person name="Stefanovic E."/>
            <person name="Vu D."/>
            <person name="Scully C."/>
            <person name="Dijksterhuis J."/>
            <person name="Roader J."/>
            <person name="Houbraken J."/>
        </authorList>
    </citation>
    <scope>NUCLEOTIDE SEQUENCE</scope>
    <source>
        <strain evidence="9">M34</strain>
    </source>
</reference>
<dbReference type="Pfam" id="PF00075">
    <property type="entry name" value="RNase_H"/>
    <property type="match status" value="1"/>
</dbReference>
<evidence type="ECO:0000256" key="3">
    <source>
        <dbReference type="ARBA" id="ARBA00012180"/>
    </source>
</evidence>
<dbReference type="GO" id="GO:0043137">
    <property type="term" value="P:DNA replication, removal of RNA primer"/>
    <property type="evidence" value="ECO:0007669"/>
    <property type="project" value="TreeGrafter"/>
</dbReference>
<dbReference type="GO" id="GO:0003676">
    <property type="term" value="F:nucleic acid binding"/>
    <property type="evidence" value="ECO:0007669"/>
    <property type="project" value="InterPro"/>
</dbReference>
<dbReference type="GO" id="GO:0004523">
    <property type="term" value="F:RNA-DNA hybrid ribonuclease activity"/>
    <property type="evidence" value="ECO:0007669"/>
    <property type="project" value="UniProtKB-EC"/>
</dbReference>
<dbReference type="SUPFAM" id="SSF53098">
    <property type="entry name" value="Ribonuclease H-like"/>
    <property type="match status" value="1"/>
</dbReference>
<comment type="catalytic activity">
    <reaction evidence="1">
        <text>Endonucleolytic cleavage to 5'-phosphomonoester.</text>
        <dbReference type="EC" id="3.1.26.4"/>
    </reaction>
</comment>
<dbReference type="EMBL" id="JAFJYH010000093">
    <property type="protein sequence ID" value="KAG4419999.1"/>
    <property type="molecule type" value="Genomic_DNA"/>
</dbReference>
<gene>
    <name evidence="9" type="ORF">IFR04_006850</name>
</gene>
<keyword evidence="7" id="KW-0378">Hydrolase</keyword>
<dbReference type="PANTHER" id="PTHR10642:SF26">
    <property type="entry name" value="RIBONUCLEASE H1"/>
    <property type="match status" value="1"/>
</dbReference>
<dbReference type="InterPro" id="IPR036397">
    <property type="entry name" value="RNaseH_sf"/>
</dbReference>
<accession>A0A8H7WB77</accession>
<dbReference type="InterPro" id="IPR012337">
    <property type="entry name" value="RNaseH-like_sf"/>
</dbReference>
<evidence type="ECO:0000256" key="2">
    <source>
        <dbReference type="ARBA" id="ARBA00005300"/>
    </source>
</evidence>
<feature type="domain" description="RNase H type-1" evidence="8">
    <location>
        <begin position="1"/>
        <end position="150"/>
    </location>
</feature>
<dbReference type="Proteomes" id="UP000664132">
    <property type="component" value="Unassembled WGS sequence"/>
</dbReference>
<keyword evidence="5" id="KW-0479">Metal-binding</keyword>
<dbReference type="InterPro" id="IPR050092">
    <property type="entry name" value="RNase_H"/>
</dbReference>
<comment type="similarity">
    <text evidence="2">Belongs to the RNase H family.</text>
</comment>